<keyword evidence="2" id="KW-1185">Reference proteome</keyword>
<dbReference type="Proteomes" id="UP000006556">
    <property type="component" value="Chromosome"/>
</dbReference>
<dbReference type="AlphaFoldDB" id="A5CYK3"/>
<reference evidence="2" key="1">
    <citation type="journal article" date="2008" name="Genome Res.">
        <title>The genome of Pelotomaculum thermopropionicum reveals niche-associated evolution in anaerobic microbiota.</title>
        <authorList>
            <person name="Kosaka T."/>
            <person name="Kato S."/>
            <person name="Shimoyama T."/>
            <person name="Ishii S."/>
            <person name="Abe T."/>
            <person name="Watanabe K."/>
        </authorList>
    </citation>
    <scope>NUCLEOTIDE SEQUENCE [LARGE SCALE GENOMIC DNA]</scope>
    <source>
        <strain evidence="2">DSM 13744 / JCM 10971 / SI</strain>
    </source>
</reference>
<gene>
    <name evidence="1" type="ordered locus">PTH_2765</name>
</gene>
<name>A5CYK3_PELTS</name>
<evidence type="ECO:0000313" key="2">
    <source>
        <dbReference type="Proteomes" id="UP000006556"/>
    </source>
</evidence>
<organism evidence="1 2">
    <name type="scientific">Pelotomaculum thermopropionicum (strain DSM 13744 / JCM 10971 / SI)</name>
    <dbReference type="NCBI Taxonomy" id="370438"/>
    <lineage>
        <taxon>Bacteria</taxon>
        <taxon>Bacillati</taxon>
        <taxon>Bacillota</taxon>
        <taxon>Clostridia</taxon>
        <taxon>Eubacteriales</taxon>
        <taxon>Desulfotomaculaceae</taxon>
        <taxon>Pelotomaculum</taxon>
    </lineage>
</organism>
<proteinExistence type="predicted"/>
<accession>A5CYK3</accession>
<dbReference type="HOGENOM" id="CLU_3331276_0_0_9"/>
<sequence length="38" mass="4446">MAKTVIIEKLEKRRKMFEDYLRQVKAAVKKQAPKNGAK</sequence>
<protein>
    <submittedName>
        <fullName evidence="1">Uncharacterized protein</fullName>
    </submittedName>
</protein>
<evidence type="ECO:0000313" key="1">
    <source>
        <dbReference type="EMBL" id="BAF60946.1"/>
    </source>
</evidence>
<dbReference type="EMBL" id="AP009389">
    <property type="protein sequence ID" value="BAF60946.1"/>
    <property type="molecule type" value="Genomic_DNA"/>
</dbReference>
<dbReference type="KEGG" id="pth:PTH_2765"/>